<keyword evidence="1" id="KW-0472">Membrane</keyword>
<dbReference type="OrthoDB" id="3265564at2759"/>
<dbReference type="AlphaFoldDB" id="A0A4S8MH48"/>
<evidence type="ECO:0000313" key="3">
    <source>
        <dbReference type="EMBL" id="THV01987.1"/>
    </source>
</evidence>
<accession>A0A4S8MH48</accession>
<proteinExistence type="predicted"/>
<feature type="transmembrane region" description="Helical" evidence="1">
    <location>
        <begin position="162"/>
        <end position="181"/>
    </location>
</feature>
<keyword evidence="2" id="KW-0732">Signal</keyword>
<sequence length="215" mass="22603">MRSLGIFATLALAVVSYAAPRPLSSAVETQTPSLLTELSSVETRDVGLHARDGCGCKSLPDIMEGITVELTSLVNELNVLTPANCTIENITLIVNDMKGIISGAIVDTKALIGLSLSEVLKTTNGVMSLLDLCHLIATLYVSIFSCFSVVLKIVVSVDYNGVCGLFAEVGVLLATLLQLIISISGSILIIIVPLLKVCLSVVVEIGCSSSFSYLL</sequence>
<name>A0A4S8MH48_DENBC</name>
<feature type="signal peptide" evidence="2">
    <location>
        <begin position="1"/>
        <end position="18"/>
    </location>
</feature>
<reference evidence="3 4" key="1">
    <citation type="journal article" date="2019" name="Nat. Ecol. Evol.">
        <title>Megaphylogeny resolves global patterns of mushroom evolution.</title>
        <authorList>
            <person name="Varga T."/>
            <person name="Krizsan K."/>
            <person name="Foldi C."/>
            <person name="Dima B."/>
            <person name="Sanchez-Garcia M."/>
            <person name="Sanchez-Ramirez S."/>
            <person name="Szollosi G.J."/>
            <person name="Szarkandi J.G."/>
            <person name="Papp V."/>
            <person name="Albert L."/>
            <person name="Andreopoulos W."/>
            <person name="Angelini C."/>
            <person name="Antonin V."/>
            <person name="Barry K.W."/>
            <person name="Bougher N.L."/>
            <person name="Buchanan P."/>
            <person name="Buyck B."/>
            <person name="Bense V."/>
            <person name="Catcheside P."/>
            <person name="Chovatia M."/>
            <person name="Cooper J."/>
            <person name="Damon W."/>
            <person name="Desjardin D."/>
            <person name="Finy P."/>
            <person name="Geml J."/>
            <person name="Haridas S."/>
            <person name="Hughes K."/>
            <person name="Justo A."/>
            <person name="Karasinski D."/>
            <person name="Kautmanova I."/>
            <person name="Kiss B."/>
            <person name="Kocsube S."/>
            <person name="Kotiranta H."/>
            <person name="LaButti K.M."/>
            <person name="Lechner B.E."/>
            <person name="Liimatainen K."/>
            <person name="Lipzen A."/>
            <person name="Lukacs Z."/>
            <person name="Mihaltcheva S."/>
            <person name="Morgado L.N."/>
            <person name="Niskanen T."/>
            <person name="Noordeloos M.E."/>
            <person name="Ohm R.A."/>
            <person name="Ortiz-Santana B."/>
            <person name="Ovrebo C."/>
            <person name="Racz N."/>
            <person name="Riley R."/>
            <person name="Savchenko A."/>
            <person name="Shiryaev A."/>
            <person name="Soop K."/>
            <person name="Spirin V."/>
            <person name="Szebenyi C."/>
            <person name="Tomsovsky M."/>
            <person name="Tulloss R.E."/>
            <person name="Uehling J."/>
            <person name="Grigoriev I.V."/>
            <person name="Vagvolgyi C."/>
            <person name="Papp T."/>
            <person name="Martin F.M."/>
            <person name="Miettinen O."/>
            <person name="Hibbett D.S."/>
            <person name="Nagy L.G."/>
        </authorList>
    </citation>
    <scope>NUCLEOTIDE SEQUENCE [LARGE SCALE GENOMIC DNA]</scope>
    <source>
        <strain evidence="3 4">CBS 962.96</strain>
    </source>
</reference>
<organism evidence="3 4">
    <name type="scientific">Dendrothele bispora (strain CBS 962.96)</name>
    <dbReference type="NCBI Taxonomy" id="1314807"/>
    <lineage>
        <taxon>Eukaryota</taxon>
        <taxon>Fungi</taxon>
        <taxon>Dikarya</taxon>
        <taxon>Basidiomycota</taxon>
        <taxon>Agaricomycotina</taxon>
        <taxon>Agaricomycetes</taxon>
        <taxon>Agaricomycetidae</taxon>
        <taxon>Agaricales</taxon>
        <taxon>Agaricales incertae sedis</taxon>
        <taxon>Dendrothele</taxon>
    </lineage>
</organism>
<evidence type="ECO:0000256" key="2">
    <source>
        <dbReference type="SAM" id="SignalP"/>
    </source>
</evidence>
<evidence type="ECO:0000256" key="1">
    <source>
        <dbReference type="SAM" id="Phobius"/>
    </source>
</evidence>
<feature type="chain" id="PRO_5020528164" description="Hydrophobin" evidence="2">
    <location>
        <begin position="19"/>
        <end position="215"/>
    </location>
</feature>
<dbReference type="EMBL" id="ML179082">
    <property type="protein sequence ID" value="THV01987.1"/>
    <property type="molecule type" value="Genomic_DNA"/>
</dbReference>
<feature type="transmembrane region" description="Helical" evidence="1">
    <location>
        <begin position="135"/>
        <end position="155"/>
    </location>
</feature>
<protein>
    <recommendedName>
        <fullName evidence="5">Hydrophobin</fullName>
    </recommendedName>
</protein>
<evidence type="ECO:0000313" key="4">
    <source>
        <dbReference type="Proteomes" id="UP000297245"/>
    </source>
</evidence>
<keyword evidence="1" id="KW-1133">Transmembrane helix</keyword>
<gene>
    <name evidence="3" type="ORF">K435DRAFT_963369</name>
</gene>
<evidence type="ECO:0008006" key="5">
    <source>
        <dbReference type="Google" id="ProtNLM"/>
    </source>
</evidence>
<keyword evidence="4" id="KW-1185">Reference proteome</keyword>
<keyword evidence="1" id="KW-0812">Transmembrane</keyword>
<dbReference type="Proteomes" id="UP000297245">
    <property type="component" value="Unassembled WGS sequence"/>
</dbReference>